<evidence type="ECO:0000256" key="1">
    <source>
        <dbReference type="SAM" id="MobiDB-lite"/>
    </source>
</evidence>
<evidence type="ECO:0000313" key="2">
    <source>
        <dbReference type="EMBL" id="KAG0705761.1"/>
    </source>
</evidence>
<evidence type="ECO:0000313" key="3">
    <source>
        <dbReference type="Proteomes" id="UP000770661"/>
    </source>
</evidence>
<organism evidence="2 3">
    <name type="scientific">Chionoecetes opilio</name>
    <name type="common">Atlantic snow crab</name>
    <name type="synonym">Cancer opilio</name>
    <dbReference type="NCBI Taxonomy" id="41210"/>
    <lineage>
        <taxon>Eukaryota</taxon>
        <taxon>Metazoa</taxon>
        <taxon>Ecdysozoa</taxon>
        <taxon>Arthropoda</taxon>
        <taxon>Crustacea</taxon>
        <taxon>Multicrustacea</taxon>
        <taxon>Malacostraca</taxon>
        <taxon>Eumalacostraca</taxon>
        <taxon>Eucarida</taxon>
        <taxon>Decapoda</taxon>
        <taxon>Pleocyemata</taxon>
        <taxon>Brachyura</taxon>
        <taxon>Eubrachyura</taxon>
        <taxon>Majoidea</taxon>
        <taxon>Majidae</taxon>
        <taxon>Chionoecetes</taxon>
    </lineage>
</organism>
<protein>
    <submittedName>
        <fullName evidence="2">Uncharacterized protein</fullName>
    </submittedName>
</protein>
<feature type="compositionally biased region" description="Gly residues" evidence="1">
    <location>
        <begin position="88"/>
        <end position="97"/>
    </location>
</feature>
<feature type="region of interest" description="Disordered" evidence="1">
    <location>
        <begin position="78"/>
        <end position="97"/>
    </location>
</feature>
<comment type="caution">
    <text evidence="2">The sequence shown here is derived from an EMBL/GenBank/DDBJ whole genome shotgun (WGS) entry which is preliminary data.</text>
</comment>
<sequence length="219" mass="24827">MRPRRRLHEVEFRPQWRQSSSYGTDWNQVDQTLNFNLYFFTFCPSYPNTHSRPRPTPKVIQRVGKDAENDWIIAQKVRHSTTSDADESGGGQAGNCGGRHAERKLSMLLLKKAWAFEAHHFTTIFNGGHPRAIININSINHWGHYNGGRRLAHITHHSREVPCRISSQTSNSRQRTSTVTTDGAGCVFCESCLVWLENLHGESRGLLPFASSGSEILDD</sequence>
<dbReference type="Proteomes" id="UP000770661">
    <property type="component" value="Unassembled WGS sequence"/>
</dbReference>
<gene>
    <name evidence="2" type="ORF">GWK47_024440</name>
</gene>
<keyword evidence="3" id="KW-1185">Reference proteome</keyword>
<name>A0A8J4XLT0_CHIOP</name>
<proteinExistence type="predicted"/>
<dbReference type="AlphaFoldDB" id="A0A8J4XLT0"/>
<reference evidence="2" key="1">
    <citation type="submission" date="2020-07" db="EMBL/GenBank/DDBJ databases">
        <title>The High-quality genome of the commercially important snow crab, Chionoecetes opilio.</title>
        <authorList>
            <person name="Jeong J.-H."/>
            <person name="Ryu S."/>
        </authorList>
    </citation>
    <scope>NUCLEOTIDE SEQUENCE</scope>
    <source>
        <strain evidence="2">MADBK_172401_WGS</strain>
        <tissue evidence="2">Digestive gland</tissue>
    </source>
</reference>
<dbReference type="EMBL" id="JACEEZ010025004">
    <property type="protein sequence ID" value="KAG0705761.1"/>
    <property type="molecule type" value="Genomic_DNA"/>
</dbReference>
<accession>A0A8J4XLT0</accession>